<keyword evidence="3" id="KW-0255">Endonuclease</keyword>
<evidence type="ECO:0000313" key="6">
    <source>
        <dbReference type="EMBL" id="VAW44176.1"/>
    </source>
</evidence>
<proteinExistence type="inferred from homology"/>
<dbReference type="GO" id="GO:0004526">
    <property type="term" value="F:ribonuclease P activity"/>
    <property type="evidence" value="ECO:0007669"/>
    <property type="project" value="UniProtKB-EC"/>
</dbReference>
<keyword evidence="4 6" id="KW-0378">Hydrolase</keyword>
<name>A0A3B0WI61_9ZZZZ</name>
<dbReference type="AlphaFoldDB" id="A0A3B0WI61"/>
<evidence type="ECO:0000256" key="2">
    <source>
        <dbReference type="ARBA" id="ARBA00022722"/>
    </source>
</evidence>
<evidence type="ECO:0000256" key="4">
    <source>
        <dbReference type="ARBA" id="ARBA00022801"/>
    </source>
</evidence>
<protein>
    <submittedName>
        <fullName evidence="6">Ribonuclease P protein component</fullName>
        <ecNumber evidence="6">3.1.26.5</ecNumber>
    </submittedName>
</protein>
<dbReference type="Pfam" id="PF00825">
    <property type="entry name" value="Ribonuclease_P"/>
    <property type="match status" value="1"/>
</dbReference>
<evidence type="ECO:0000256" key="1">
    <source>
        <dbReference type="ARBA" id="ARBA00022694"/>
    </source>
</evidence>
<dbReference type="Gene3D" id="3.30.230.10">
    <property type="match status" value="1"/>
</dbReference>
<dbReference type="HAMAP" id="MF_00227">
    <property type="entry name" value="RNase_P"/>
    <property type="match status" value="1"/>
</dbReference>
<dbReference type="GO" id="GO:0000049">
    <property type="term" value="F:tRNA binding"/>
    <property type="evidence" value="ECO:0007669"/>
    <property type="project" value="InterPro"/>
</dbReference>
<dbReference type="EC" id="3.1.26.5" evidence="6"/>
<organism evidence="6">
    <name type="scientific">hydrothermal vent metagenome</name>
    <dbReference type="NCBI Taxonomy" id="652676"/>
    <lineage>
        <taxon>unclassified sequences</taxon>
        <taxon>metagenomes</taxon>
        <taxon>ecological metagenomes</taxon>
    </lineage>
</organism>
<accession>A0A3B0WI61</accession>
<dbReference type="PANTHER" id="PTHR33992:SF1">
    <property type="entry name" value="RIBONUCLEASE P PROTEIN COMPONENT"/>
    <property type="match status" value="1"/>
</dbReference>
<dbReference type="PANTHER" id="PTHR33992">
    <property type="entry name" value="RIBONUCLEASE P PROTEIN COMPONENT"/>
    <property type="match status" value="1"/>
</dbReference>
<dbReference type="SUPFAM" id="SSF54211">
    <property type="entry name" value="Ribosomal protein S5 domain 2-like"/>
    <property type="match status" value="1"/>
</dbReference>
<evidence type="ECO:0000256" key="3">
    <source>
        <dbReference type="ARBA" id="ARBA00022759"/>
    </source>
</evidence>
<keyword evidence="5" id="KW-0694">RNA-binding</keyword>
<dbReference type="EMBL" id="UOFA01000090">
    <property type="protein sequence ID" value="VAW44176.1"/>
    <property type="molecule type" value="Genomic_DNA"/>
</dbReference>
<dbReference type="InterPro" id="IPR000100">
    <property type="entry name" value="RNase_P"/>
</dbReference>
<reference evidence="6" key="1">
    <citation type="submission" date="2018-06" db="EMBL/GenBank/DDBJ databases">
        <authorList>
            <person name="Zhirakovskaya E."/>
        </authorList>
    </citation>
    <scope>NUCLEOTIDE SEQUENCE</scope>
</reference>
<keyword evidence="2" id="KW-0540">Nuclease</keyword>
<sequence length="114" mass="13223">MEQFPKGKRLLTRLDYSRVFSGSIRIHNKAFTLLIHYNNDSSCSKIGLVISKKVHKTAVQRNRIKRLIRETFRTNKQLKRADYVVMAKPGSAAFSNTELLTLINDLWSQTEKNK</sequence>
<dbReference type="InterPro" id="IPR014721">
    <property type="entry name" value="Ribsml_uS5_D2-typ_fold_subgr"/>
</dbReference>
<evidence type="ECO:0000256" key="5">
    <source>
        <dbReference type="ARBA" id="ARBA00022884"/>
    </source>
</evidence>
<dbReference type="GO" id="GO:0042781">
    <property type="term" value="F:3'-tRNA processing endoribonuclease activity"/>
    <property type="evidence" value="ECO:0007669"/>
    <property type="project" value="TreeGrafter"/>
</dbReference>
<dbReference type="NCBIfam" id="TIGR00188">
    <property type="entry name" value="rnpA"/>
    <property type="match status" value="1"/>
</dbReference>
<dbReference type="InterPro" id="IPR020568">
    <property type="entry name" value="Ribosomal_Su5_D2-typ_SF"/>
</dbReference>
<dbReference type="GO" id="GO:0030677">
    <property type="term" value="C:ribonuclease P complex"/>
    <property type="evidence" value="ECO:0007669"/>
    <property type="project" value="TreeGrafter"/>
</dbReference>
<keyword evidence="1" id="KW-0819">tRNA processing</keyword>
<gene>
    <name evidence="6" type="ORF">MNBD_GAMMA02-1128</name>
</gene>